<protein>
    <submittedName>
        <fullName evidence="1">Uncharacterized protein</fullName>
    </submittedName>
</protein>
<evidence type="ECO:0000313" key="2">
    <source>
        <dbReference type="Proteomes" id="UP001549257"/>
    </source>
</evidence>
<reference evidence="1 2" key="1">
    <citation type="submission" date="2024-06" db="EMBL/GenBank/DDBJ databases">
        <title>Sorghum-associated microbial communities from plants grown in Nebraska, USA.</title>
        <authorList>
            <person name="Schachtman D."/>
        </authorList>
    </citation>
    <scope>NUCLEOTIDE SEQUENCE [LARGE SCALE GENOMIC DNA]</scope>
    <source>
        <strain evidence="1 2">2857</strain>
    </source>
</reference>
<sequence>MDPIDRALADLEPLDTDDVIERRVGSLIGRAVSRQIWLLFVDENNTQLPLVMPISDIPVAPEASDLDNWTELVRGTAEAVHAHGVVVVIERYDADRLTDADRAWARLSRDGCRDAGVRLRAVLLSHRRGVRLLAPDDYA</sequence>
<gene>
    <name evidence="1" type="ORF">ABIE21_000696</name>
</gene>
<evidence type="ECO:0000313" key="1">
    <source>
        <dbReference type="EMBL" id="MET4581206.1"/>
    </source>
</evidence>
<dbReference type="Proteomes" id="UP001549257">
    <property type="component" value="Unassembled WGS sequence"/>
</dbReference>
<proteinExistence type="predicted"/>
<dbReference type="RefSeq" id="WP_354023391.1">
    <property type="nucleotide sequence ID" value="NZ_JBEPSJ010000001.1"/>
</dbReference>
<dbReference type="EMBL" id="JBEPSJ010000001">
    <property type="protein sequence ID" value="MET4581206.1"/>
    <property type="molecule type" value="Genomic_DNA"/>
</dbReference>
<accession>A0ABV2QJK8</accession>
<keyword evidence="2" id="KW-1185">Reference proteome</keyword>
<name>A0ABV2QJK8_9MICO</name>
<comment type="caution">
    <text evidence="1">The sequence shown here is derived from an EMBL/GenBank/DDBJ whole genome shotgun (WGS) entry which is preliminary data.</text>
</comment>
<organism evidence="1 2">
    <name type="scientific">Conyzicola nivalis</name>
    <dbReference type="NCBI Taxonomy" id="1477021"/>
    <lineage>
        <taxon>Bacteria</taxon>
        <taxon>Bacillati</taxon>
        <taxon>Actinomycetota</taxon>
        <taxon>Actinomycetes</taxon>
        <taxon>Micrococcales</taxon>
        <taxon>Microbacteriaceae</taxon>
        <taxon>Conyzicola</taxon>
    </lineage>
</organism>